<sequence length="112" mass="11966">MGTPLKRATAREVSIKFGCGDVGRGGFALLDCGEGGLLQWVSRWTGLRRRVGEEATAATKGWSSANSTTLEVATHACNAMQATRKDDDEFRPDLAGTDGMDGSWRTAGLAFR</sequence>
<dbReference type="Proteomes" id="UP001287286">
    <property type="component" value="Unassembled WGS sequence"/>
</dbReference>
<proteinExistence type="predicted"/>
<organism evidence="1 2">
    <name type="scientific">Purpureocillium lilacinum</name>
    <name type="common">Paecilomyces lilacinus</name>
    <dbReference type="NCBI Taxonomy" id="33203"/>
    <lineage>
        <taxon>Eukaryota</taxon>
        <taxon>Fungi</taxon>
        <taxon>Dikarya</taxon>
        <taxon>Ascomycota</taxon>
        <taxon>Pezizomycotina</taxon>
        <taxon>Sordariomycetes</taxon>
        <taxon>Hypocreomycetidae</taxon>
        <taxon>Hypocreales</taxon>
        <taxon>Ophiocordycipitaceae</taxon>
        <taxon>Purpureocillium</taxon>
    </lineage>
</organism>
<gene>
    <name evidence="1" type="ORF">Purlil1_1789</name>
</gene>
<name>A0ABR0CBB4_PURLI</name>
<keyword evidence="2" id="KW-1185">Reference proteome</keyword>
<evidence type="ECO:0000313" key="1">
    <source>
        <dbReference type="EMBL" id="KAK4093455.1"/>
    </source>
</evidence>
<evidence type="ECO:0000313" key="2">
    <source>
        <dbReference type="Proteomes" id="UP001287286"/>
    </source>
</evidence>
<reference evidence="1 2" key="1">
    <citation type="journal article" date="2024" name="Microbiol. Resour. Announc.">
        <title>Genome annotations for the ascomycete fungi Trichoderma harzianum, Trichoderma aggressivum, and Purpureocillium lilacinum.</title>
        <authorList>
            <person name="Beijen E.P.W."/>
            <person name="Ohm R.A."/>
        </authorList>
    </citation>
    <scope>NUCLEOTIDE SEQUENCE [LARGE SCALE GENOMIC DNA]</scope>
    <source>
        <strain evidence="1 2">CBS 150709</strain>
    </source>
</reference>
<protein>
    <submittedName>
        <fullName evidence="1">Uncharacterized protein</fullName>
    </submittedName>
</protein>
<dbReference type="EMBL" id="JAWRVI010000005">
    <property type="protein sequence ID" value="KAK4093455.1"/>
    <property type="molecule type" value="Genomic_DNA"/>
</dbReference>
<comment type="caution">
    <text evidence="1">The sequence shown here is derived from an EMBL/GenBank/DDBJ whole genome shotgun (WGS) entry which is preliminary data.</text>
</comment>
<accession>A0ABR0CBB4</accession>